<dbReference type="SUPFAM" id="SSF46626">
    <property type="entry name" value="Cytochrome c"/>
    <property type="match status" value="3"/>
</dbReference>
<dbReference type="InterPro" id="IPR036909">
    <property type="entry name" value="Cyt_c-like_dom_sf"/>
</dbReference>
<dbReference type="STRING" id="1041146.GCA_000427985_02163"/>
<evidence type="ECO:0000256" key="11">
    <source>
        <dbReference type="SAM" id="Phobius"/>
    </source>
</evidence>
<evidence type="ECO:0000256" key="2">
    <source>
        <dbReference type="ARBA" id="ARBA00022475"/>
    </source>
</evidence>
<keyword evidence="6" id="KW-0677">Repeat</keyword>
<evidence type="ECO:0000259" key="12">
    <source>
        <dbReference type="PROSITE" id="PS51007"/>
    </source>
</evidence>
<keyword evidence="3 9" id="KW-0349">Heme</keyword>
<reference evidence="13 14" key="2">
    <citation type="submission" date="2017-12" db="EMBL/GenBank/DDBJ databases">
        <title>Genome sequence of Rhizobium sullae HCNT1 isolated from Sulla coronaria nodules and featuring peculiar denitrification phenotypes.</title>
        <authorList>
            <person name="De Diego-Diaz B."/>
            <person name="Treu L."/>
            <person name="Campanaro S."/>
            <person name="Da Silva Duarte V."/>
            <person name="Basaglia M."/>
            <person name="Favaro L."/>
            <person name="Casella S."/>
            <person name="Squartini A."/>
        </authorList>
    </citation>
    <scope>NUCLEOTIDE SEQUENCE [LARGE SCALE GENOMIC DNA]</scope>
    <source>
        <strain evidence="13 14">HCNT1</strain>
    </source>
</reference>
<feature type="binding site" description="covalent" evidence="9">
    <location>
        <position position="204"/>
    </location>
    <ligand>
        <name>heme c</name>
        <dbReference type="ChEBI" id="CHEBI:61717"/>
        <label>2</label>
    </ligand>
</feature>
<evidence type="ECO:0000256" key="6">
    <source>
        <dbReference type="ARBA" id="ARBA00022737"/>
    </source>
</evidence>
<comment type="cofactor">
    <cofactor evidence="9">
        <name>heme c</name>
        <dbReference type="ChEBI" id="CHEBI:61717"/>
    </cofactor>
    <text evidence="9">Binds 3 heme c groups covalently per subunit.</text>
</comment>
<feature type="domain" description="Cytochrome c" evidence="12">
    <location>
        <begin position="335"/>
        <end position="421"/>
    </location>
</feature>
<dbReference type="GO" id="GO:0009055">
    <property type="term" value="F:electron transfer activity"/>
    <property type="evidence" value="ECO:0007669"/>
    <property type="project" value="InterPro"/>
</dbReference>
<dbReference type="GO" id="GO:0005886">
    <property type="term" value="C:plasma membrane"/>
    <property type="evidence" value="ECO:0007669"/>
    <property type="project" value="UniProtKB-SubCell"/>
</dbReference>
<evidence type="ECO:0000256" key="3">
    <source>
        <dbReference type="ARBA" id="ARBA00022617"/>
    </source>
</evidence>
<dbReference type="Pfam" id="PF13442">
    <property type="entry name" value="Cytochrome_CBB3"/>
    <property type="match status" value="1"/>
</dbReference>
<evidence type="ECO:0000256" key="7">
    <source>
        <dbReference type="ARBA" id="ARBA00023004"/>
    </source>
</evidence>
<evidence type="ECO:0000256" key="8">
    <source>
        <dbReference type="ARBA" id="ARBA00023136"/>
    </source>
</evidence>
<dbReference type="InterPro" id="IPR009056">
    <property type="entry name" value="Cyt_c-like_dom"/>
</dbReference>
<keyword evidence="5" id="KW-0732">Signal</keyword>
<comment type="caution">
    <text evidence="13">The sequence shown here is derived from an EMBL/GenBank/DDBJ whole genome shotgun (WGS) entry which is preliminary data.</text>
</comment>
<keyword evidence="11" id="KW-1133">Transmembrane helix</keyword>
<feature type="binding site" description="covalent" evidence="9">
    <location>
        <position position="61"/>
    </location>
    <ligand>
        <name>heme c</name>
        <dbReference type="ChEBI" id="CHEBI:61717"/>
        <label>1</label>
    </ligand>
</feature>
<name>A0A2N0DF77_RHISU</name>
<dbReference type="Gene3D" id="1.10.760.10">
    <property type="entry name" value="Cytochrome c-like domain"/>
    <property type="match status" value="2"/>
</dbReference>
<keyword evidence="2" id="KW-1003">Cell membrane</keyword>
<evidence type="ECO:0000256" key="5">
    <source>
        <dbReference type="ARBA" id="ARBA00022729"/>
    </source>
</evidence>
<evidence type="ECO:0000313" key="14">
    <source>
        <dbReference type="Proteomes" id="UP000232164"/>
    </source>
</evidence>
<dbReference type="PANTHER" id="PTHR35008">
    <property type="entry name" value="BLL4482 PROTEIN-RELATED"/>
    <property type="match status" value="1"/>
</dbReference>
<feature type="binding site" description="axial binding residue" evidence="10">
    <location>
        <position position="352"/>
    </location>
    <ligand>
        <name>heme c</name>
        <dbReference type="ChEBI" id="CHEBI:61717"/>
        <label>3</label>
    </ligand>
    <ligandPart>
        <name>Fe</name>
        <dbReference type="ChEBI" id="CHEBI:18248"/>
    </ligandPart>
</feature>
<feature type="binding site" description="axial binding residue" evidence="10">
    <location>
        <position position="208"/>
    </location>
    <ligand>
        <name>heme c</name>
        <dbReference type="ChEBI" id="CHEBI:61717"/>
        <label>2</label>
    </ligand>
    <ligandPart>
        <name>Fe</name>
        <dbReference type="ChEBI" id="CHEBI:18248"/>
    </ligandPart>
</feature>
<keyword evidence="4 10" id="KW-0479">Metal-binding</keyword>
<feature type="binding site" description="axial binding residue" evidence="10">
    <location>
        <position position="62"/>
    </location>
    <ligand>
        <name>heme c</name>
        <dbReference type="ChEBI" id="CHEBI:61717"/>
        <label>1</label>
    </ligand>
    <ligandPart>
        <name>Fe</name>
        <dbReference type="ChEBI" id="CHEBI:18248"/>
    </ligandPart>
</feature>
<accession>A0A2N0DF77</accession>
<evidence type="ECO:0000256" key="10">
    <source>
        <dbReference type="PIRSR" id="PIRSR000018-51"/>
    </source>
</evidence>
<dbReference type="InterPro" id="IPR014353">
    <property type="entry name" value="Membr-bd_ADH_cyt_c"/>
</dbReference>
<reference evidence="13 14" key="1">
    <citation type="submission" date="2017-11" db="EMBL/GenBank/DDBJ databases">
        <authorList>
            <person name="Han C.G."/>
        </authorList>
    </citation>
    <scope>NUCLEOTIDE SEQUENCE [LARGE SCALE GENOMIC DNA]</scope>
    <source>
        <strain evidence="13 14">HCNT1</strain>
    </source>
</reference>
<dbReference type="PROSITE" id="PS51007">
    <property type="entry name" value="CYTC"/>
    <property type="match status" value="3"/>
</dbReference>
<feature type="binding site" description="covalent" evidence="9">
    <location>
        <position position="58"/>
    </location>
    <ligand>
        <name>heme c</name>
        <dbReference type="ChEBI" id="CHEBI:61717"/>
        <label>1</label>
    </ligand>
</feature>
<sequence length="465" mass="50359">MRAISLLSTILTLFIIFGLAFFFLAWRPEIKPRNPSENARFDDALIAKGASLAAVGNCIACHTVPGKEAFSGGLKLPTPFGNIYSTNITPDDETGIGRWGEAAFQRAMREGVDREGNHLYPAFPYEHFTRVTDEDNKALYAFLMTRTPIKATAPENELPFLLQVRPILAGWKLLFFTKGAFAPDLQKSGEWNRGAYLAEGLGHCGACHTPRNALGAEDRSRHLGGGEAEGWQAYAINAESPSPIPWDKESLAFYLRHGYHAFHGVSRGPMAEVTGNLGALPDSDTNAIAVYVASIMGEPAPERVQKAEQLKKQFVPDQDGMLTASIDENRASADLVAHPGAAIYGAACATCHESGRAAPFGGLNFNLSTAVNAANPQNIVNVVLFGLPPADGQTSAVMPGFAGALNDRQVADLLDFMRRRFTRRDAWLDLQQLVSRTRSGEYFVAVRPSEGIERAPANVGAKEAK</sequence>
<evidence type="ECO:0000313" key="13">
    <source>
        <dbReference type="EMBL" id="PKA44764.1"/>
    </source>
</evidence>
<dbReference type="Proteomes" id="UP000232164">
    <property type="component" value="Unassembled WGS sequence"/>
</dbReference>
<keyword evidence="11" id="KW-0812">Transmembrane</keyword>
<protein>
    <submittedName>
        <fullName evidence="13">Alcohol dehydrogenase</fullName>
    </submittedName>
</protein>
<dbReference type="GO" id="GO:0020037">
    <property type="term" value="F:heme binding"/>
    <property type="evidence" value="ECO:0007669"/>
    <property type="project" value="InterPro"/>
</dbReference>
<dbReference type="EMBL" id="PIQN01000003">
    <property type="protein sequence ID" value="PKA44764.1"/>
    <property type="molecule type" value="Genomic_DNA"/>
</dbReference>
<keyword evidence="7 10" id="KW-0408">Iron</keyword>
<evidence type="ECO:0000256" key="1">
    <source>
        <dbReference type="ARBA" id="ARBA00004236"/>
    </source>
</evidence>
<proteinExistence type="predicted"/>
<feature type="domain" description="Cytochrome c" evidence="12">
    <location>
        <begin position="44"/>
        <end position="147"/>
    </location>
</feature>
<dbReference type="PIRSF" id="PIRSF000018">
    <property type="entry name" value="Mb_ADH_cyt_c"/>
    <property type="match status" value="1"/>
</dbReference>
<dbReference type="RefSeq" id="WP_100770424.1">
    <property type="nucleotide sequence ID" value="NZ_PIQN01000003.1"/>
</dbReference>
<dbReference type="Pfam" id="PF00034">
    <property type="entry name" value="Cytochrom_C"/>
    <property type="match status" value="1"/>
</dbReference>
<dbReference type="GO" id="GO:0016614">
    <property type="term" value="F:oxidoreductase activity, acting on CH-OH group of donors"/>
    <property type="evidence" value="ECO:0007669"/>
    <property type="project" value="InterPro"/>
</dbReference>
<feature type="domain" description="Cytochrome c" evidence="12">
    <location>
        <begin position="189"/>
        <end position="296"/>
    </location>
</feature>
<evidence type="ECO:0000256" key="4">
    <source>
        <dbReference type="ARBA" id="ARBA00022723"/>
    </source>
</evidence>
<dbReference type="InterPro" id="IPR051459">
    <property type="entry name" value="Cytochrome_c-type_DH"/>
</dbReference>
<keyword evidence="8 11" id="KW-0472">Membrane</keyword>
<feature type="transmembrane region" description="Helical" evidence="11">
    <location>
        <begin position="6"/>
        <end position="26"/>
    </location>
</feature>
<feature type="binding site" description="covalent" evidence="9">
    <location>
        <position position="351"/>
    </location>
    <ligand>
        <name>heme c</name>
        <dbReference type="ChEBI" id="CHEBI:61717"/>
        <label>3</label>
    </ligand>
</feature>
<gene>
    <name evidence="13" type="ORF">CWR43_02690</name>
</gene>
<comment type="subcellular location">
    <subcellularLocation>
        <location evidence="1">Cell membrane</location>
    </subcellularLocation>
</comment>
<dbReference type="GO" id="GO:0005506">
    <property type="term" value="F:iron ion binding"/>
    <property type="evidence" value="ECO:0007669"/>
    <property type="project" value="InterPro"/>
</dbReference>
<organism evidence="13 14">
    <name type="scientific">Rhizobium sullae</name>
    <name type="common">Rhizobium hedysari</name>
    <dbReference type="NCBI Taxonomy" id="50338"/>
    <lineage>
        <taxon>Bacteria</taxon>
        <taxon>Pseudomonadati</taxon>
        <taxon>Pseudomonadota</taxon>
        <taxon>Alphaproteobacteria</taxon>
        <taxon>Hyphomicrobiales</taxon>
        <taxon>Rhizobiaceae</taxon>
        <taxon>Rhizobium/Agrobacterium group</taxon>
        <taxon>Rhizobium</taxon>
    </lineage>
</organism>
<feature type="binding site" description="covalent" evidence="9">
    <location>
        <position position="207"/>
    </location>
    <ligand>
        <name>heme c</name>
        <dbReference type="ChEBI" id="CHEBI:61717"/>
        <label>2</label>
    </ligand>
</feature>
<dbReference type="PANTHER" id="PTHR35008:SF8">
    <property type="entry name" value="ALCOHOL DEHYDROGENASE CYTOCHROME C SUBUNIT"/>
    <property type="match status" value="1"/>
</dbReference>
<dbReference type="AlphaFoldDB" id="A0A2N0DF77"/>
<feature type="binding site" description="covalent" evidence="9">
    <location>
        <position position="348"/>
    </location>
    <ligand>
        <name>heme c</name>
        <dbReference type="ChEBI" id="CHEBI:61717"/>
        <label>3</label>
    </ligand>
</feature>
<evidence type="ECO:0000256" key="9">
    <source>
        <dbReference type="PIRSR" id="PIRSR000018-50"/>
    </source>
</evidence>